<dbReference type="Proteomes" id="UP000042958">
    <property type="component" value="Unassembled WGS sequence"/>
</dbReference>
<proteinExistence type="inferred from homology"/>
<feature type="compositionally biased region" description="Basic and acidic residues" evidence="3">
    <location>
        <begin position="90"/>
        <end position="102"/>
    </location>
</feature>
<feature type="region of interest" description="Disordered" evidence="3">
    <location>
        <begin position="59"/>
        <end position="132"/>
    </location>
</feature>
<dbReference type="AlphaFoldDB" id="A0A0F7VIU1"/>
<name>A0A0F7VIU1_PENBI</name>
<evidence type="ECO:0000313" key="5">
    <source>
        <dbReference type="Proteomes" id="UP000042958"/>
    </source>
</evidence>
<accession>A0A0F7VIU1</accession>
<dbReference type="STRING" id="104259.A0A0F7VIU1"/>
<organism evidence="4 5">
    <name type="scientific">Penicillium brasilianum</name>
    <dbReference type="NCBI Taxonomy" id="104259"/>
    <lineage>
        <taxon>Eukaryota</taxon>
        <taxon>Fungi</taxon>
        <taxon>Dikarya</taxon>
        <taxon>Ascomycota</taxon>
        <taxon>Pezizomycotina</taxon>
        <taxon>Eurotiomycetes</taxon>
        <taxon>Eurotiomycetidae</taxon>
        <taxon>Eurotiales</taxon>
        <taxon>Aspergillaceae</taxon>
        <taxon>Penicillium</taxon>
    </lineage>
</organism>
<comment type="function">
    <text evidence="2">Plays an essential role in initiation of the G0 program by preventing the degradation of specific nutrient-regulated mRNAs via the 5'-3' mRNA decay pathway.</text>
</comment>
<evidence type="ECO:0000256" key="2">
    <source>
        <dbReference type="RuleBase" id="RU363120"/>
    </source>
</evidence>
<protein>
    <recommendedName>
        <fullName evidence="2">mRNA stability protein</fullName>
    </recommendedName>
</protein>
<gene>
    <name evidence="4" type="ORF">PMG11_05044</name>
</gene>
<dbReference type="OrthoDB" id="5949865at2759"/>
<evidence type="ECO:0000256" key="1">
    <source>
        <dbReference type="ARBA" id="ARBA00010520"/>
    </source>
</evidence>
<dbReference type="InterPro" id="IPR006760">
    <property type="entry name" value="Endosulphine"/>
</dbReference>
<feature type="compositionally biased region" description="Basic and acidic residues" evidence="3">
    <location>
        <begin position="118"/>
        <end position="132"/>
    </location>
</feature>
<sequence>MQSKGNGLHAELIAESEKRYLSKYGKLPRGGLLGQKSKERSYFDSGDYALSAADRVTDNGAIHTGKAHPHRESISHPFAPIPSSSNVNKEATDDLYRKRPSLEESPLLQQTNSEDAEPLYKKGQDDSVSHEA</sequence>
<evidence type="ECO:0000256" key="3">
    <source>
        <dbReference type="SAM" id="MobiDB-lite"/>
    </source>
</evidence>
<reference evidence="5" key="1">
    <citation type="journal article" date="2015" name="Genome Announc.">
        <title>Draft genome sequence of the fungus Penicillium brasilianum MG11.</title>
        <authorList>
            <person name="Horn F."/>
            <person name="Linde J."/>
            <person name="Mattern D.J."/>
            <person name="Walther G."/>
            <person name="Guthke R."/>
            <person name="Brakhage A.A."/>
            <person name="Valiante V."/>
        </authorList>
    </citation>
    <scope>NUCLEOTIDE SEQUENCE [LARGE SCALE GENOMIC DNA]</scope>
    <source>
        <strain evidence="5">MG11</strain>
    </source>
</reference>
<dbReference type="Pfam" id="PF04667">
    <property type="entry name" value="Endosulfine"/>
    <property type="match status" value="1"/>
</dbReference>
<dbReference type="EMBL" id="CDHK01000004">
    <property type="protein sequence ID" value="CEO60415.1"/>
    <property type="molecule type" value="Genomic_DNA"/>
</dbReference>
<comment type="similarity">
    <text evidence="1 2">Belongs to the endosulfine family.</text>
</comment>
<evidence type="ECO:0000313" key="4">
    <source>
        <dbReference type="EMBL" id="CEO60415.1"/>
    </source>
</evidence>
<keyword evidence="5" id="KW-1185">Reference proteome</keyword>